<feature type="domain" description="DH" evidence="1">
    <location>
        <begin position="98"/>
        <end position="216"/>
    </location>
</feature>
<gene>
    <name evidence="2" type="ORF">GLX27_004207</name>
</gene>
<proteinExistence type="predicted"/>
<dbReference type="InterPro" id="IPR000219">
    <property type="entry name" value="DH_dom"/>
</dbReference>
<dbReference type="Pfam" id="PF00621">
    <property type="entry name" value="RhoGEF"/>
    <property type="match status" value="1"/>
</dbReference>
<evidence type="ECO:0000313" key="2">
    <source>
        <dbReference type="EMBL" id="WFD49524.1"/>
    </source>
</evidence>
<name>A0ABY8EXN3_MALFU</name>
<sequence length="216" mass="23939">MSASENNTAGASTALPLESRLCDVVLSDVAQTQGMRCAYTVVHLERFLQQMGAQIYSHRAHKENHTGSWASSLCLASPVTGNDNLTVFPDPEQKITRTLEHALNELVTTERTYVKRIEALFNVCRVLTQRYAVPLRQLAQDKDTQIIPAHEAERMFGNLGEIVAANKMLLCELEILHEQGAAYMAASVGDVMVQNVRDDADADAPVRVLRRVHGRL</sequence>
<evidence type="ECO:0000259" key="1">
    <source>
        <dbReference type="PROSITE" id="PS50010"/>
    </source>
</evidence>
<keyword evidence="3" id="KW-1185">Reference proteome</keyword>
<dbReference type="Proteomes" id="UP000818624">
    <property type="component" value="Chromosome 5"/>
</dbReference>
<dbReference type="Gene3D" id="1.20.900.10">
    <property type="entry name" value="Dbl homology (DH) domain"/>
    <property type="match status" value="1"/>
</dbReference>
<dbReference type="SUPFAM" id="SSF48065">
    <property type="entry name" value="DBL homology domain (DH-domain)"/>
    <property type="match status" value="1"/>
</dbReference>
<reference evidence="2 3" key="1">
    <citation type="journal article" date="2020" name="Elife">
        <title>Loss of centromere function drives karyotype evolution in closely related Malassezia species.</title>
        <authorList>
            <person name="Sankaranarayanan S.R."/>
            <person name="Ianiri G."/>
            <person name="Coelho M.A."/>
            <person name="Reza M.H."/>
            <person name="Thimmappa B.C."/>
            <person name="Ganguly P."/>
            <person name="Vadnala R.N."/>
            <person name="Sun S."/>
            <person name="Siddharthan R."/>
            <person name="Tellgren-Roth C."/>
            <person name="Dawson T.L."/>
            <person name="Heitman J."/>
            <person name="Sanyal K."/>
        </authorList>
    </citation>
    <scope>NUCLEOTIDE SEQUENCE [LARGE SCALE GENOMIC DNA]</scope>
    <source>
        <strain evidence="2">CBS14141</strain>
    </source>
</reference>
<protein>
    <recommendedName>
        <fullName evidence="1">DH domain-containing protein</fullName>
    </recommendedName>
</protein>
<dbReference type="EMBL" id="CP046238">
    <property type="protein sequence ID" value="WFD49524.1"/>
    <property type="molecule type" value="Genomic_DNA"/>
</dbReference>
<dbReference type="PROSITE" id="PS50010">
    <property type="entry name" value="DH_2"/>
    <property type="match status" value="1"/>
</dbReference>
<dbReference type="InterPro" id="IPR035899">
    <property type="entry name" value="DBL_dom_sf"/>
</dbReference>
<accession>A0ABY8EXN3</accession>
<evidence type="ECO:0000313" key="3">
    <source>
        <dbReference type="Proteomes" id="UP000818624"/>
    </source>
</evidence>
<organism evidence="2 3">
    <name type="scientific">Malassezia furfur</name>
    <name type="common">Pityriasis versicolor infection agent</name>
    <name type="synonym">Pityrosporum furfur</name>
    <dbReference type="NCBI Taxonomy" id="55194"/>
    <lineage>
        <taxon>Eukaryota</taxon>
        <taxon>Fungi</taxon>
        <taxon>Dikarya</taxon>
        <taxon>Basidiomycota</taxon>
        <taxon>Ustilaginomycotina</taxon>
        <taxon>Malasseziomycetes</taxon>
        <taxon>Malasseziales</taxon>
        <taxon>Malasseziaceae</taxon>
        <taxon>Malassezia</taxon>
    </lineage>
</organism>